<gene>
    <name evidence="1" type="ORF">B0H94_10782</name>
</gene>
<sequence>MELKLQQIEDKIEFFEARTFQDLEANIQARIEVNEQILLHIHRVQHQVYVDPSSGQPVYTANVHFKRRA</sequence>
<dbReference type="OrthoDB" id="2454327at2"/>
<dbReference type="AlphaFoldDB" id="A0A2P8HFT9"/>
<dbReference type="InterPro" id="IPR019686">
    <property type="entry name" value="DUF2536"/>
</dbReference>
<dbReference type="EMBL" id="PYAV01000007">
    <property type="protein sequence ID" value="PSL45077.1"/>
    <property type="molecule type" value="Genomic_DNA"/>
</dbReference>
<keyword evidence="2" id="KW-1185">Reference proteome</keyword>
<protein>
    <submittedName>
        <fullName evidence="1">Uncharacterized protein DUF2536</fullName>
    </submittedName>
</protein>
<dbReference type="Proteomes" id="UP000242310">
    <property type="component" value="Unassembled WGS sequence"/>
</dbReference>
<proteinExistence type="predicted"/>
<organism evidence="1 2">
    <name type="scientific">Salsuginibacillus halophilus</name>
    <dbReference type="NCBI Taxonomy" id="517424"/>
    <lineage>
        <taxon>Bacteria</taxon>
        <taxon>Bacillati</taxon>
        <taxon>Bacillota</taxon>
        <taxon>Bacilli</taxon>
        <taxon>Bacillales</taxon>
        <taxon>Bacillaceae</taxon>
        <taxon>Salsuginibacillus</taxon>
    </lineage>
</organism>
<evidence type="ECO:0000313" key="1">
    <source>
        <dbReference type="EMBL" id="PSL45077.1"/>
    </source>
</evidence>
<dbReference type="Pfam" id="PF10750">
    <property type="entry name" value="DUF2536"/>
    <property type="match status" value="1"/>
</dbReference>
<reference evidence="1 2" key="1">
    <citation type="submission" date="2018-03" db="EMBL/GenBank/DDBJ databases">
        <title>Genomic Encyclopedia of Type Strains, Phase III (KMG-III): the genomes of soil and plant-associated and newly described type strains.</title>
        <authorList>
            <person name="Whitman W."/>
        </authorList>
    </citation>
    <scope>NUCLEOTIDE SEQUENCE [LARGE SCALE GENOMIC DNA]</scope>
    <source>
        <strain evidence="1 2">CGMCC 1.07653</strain>
    </source>
</reference>
<dbReference type="RefSeq" id="WP_106588729.1">
    <property type="nucleotide sequence ID" value="NZ_PYAV01000007.1"/>
</dbReference>
<accession>A0A2P8HFT9</accession>
<evidence type="ECO:0000313" key="2">
    <source>
        <dbReference type="Proteomes" id="UP000242310"/>
    </source>
</evidence>
<comment type="caution">
    <text evidence="1">The sequence shown here is derived from an EMBL/GenBank/DDBJ whole genome shotgun (WGS) entry which is preliminary data.</text>
</comment>
<name>A0A2P8HFT9_9BACI</name>